<accession>A0ABW4HWJ0</accession>
<keyword evidence="2" id="KW-0963">Cytoplasm</keyword>
<dbReference type="PROSITE" id="PS50110">
    <property type="entry name" value="RESPONSE_REGULATORY"/>
    <property type="match status" value="1"/>
</dbReference>
<evidence type="ECO:0000256" key="1">
    <source>
        <dbReference type="ARBA" id="ARBA00004496"/>
    </source>
</evidence>
<evidence type="ECO:0000256" key="8">
    <source>
        <dbReference type="ARBA" id="ARBA00023163"/>
    </source>
</evidence>
<evidence type="ECO:0000313" key="12">
    <source>
        <dbReference type="Proteomes" id="UP001597221"/>
    </source>
</evidence>
<keyword evidence="8" id="KW-0804">Transcription</keyword>
<dbReference type="RefSeq" id="WP_251514453.1">
    <property type="nucleotide sequence ID" value="NZ_JAMBON010000017.1"/>
</dbReference>
<evidence type="ECO:0000259" key="10">
    <source>
        <dbReference type="PROSITE" id="PS50110"/>
    </source>
</evidence>
<gene>
    <name evidence="11" type="ORF">ACFSBH_20170</name>
</gene>
<keyword evidence="3 9" id="KW-0597">Phosphoprotein</keyword>
<protein>
    <submittedName>
        <fullName evidence="11">Response regulator</fullName>
    </submittedName>
</protein>
<evidence type="ECO:0000256" key="9">
    <source>
        <dbReference type="PROSITE-ProRule" id="PRU00169"/>
    </source>
</evidence>
<dbReference type="SUPFAM" id="SSF52172">
    <property type="entry name" value="CheY-like"/>
    <property type="match status" value="1"/>
</dbReference>
<comment type="caution">
    <text evidence="11">The sequence shown here is derived from an EMBL/GenBank/DDBJ whole genome shotgun (WGS) entry which is preliminary data.</text>
</comment>
<feature type="modified residue" description="4-aspartylphosphate" evidence="9">
    <location>
        <position position="54"/>
    </location>
</feature>
<dbReference type="InterPro" id="IPR001789">
    <property type="entry name" value="Sig_transdc_resp-reg_receiver"/>
</dbReference>
<evidence type="ECO:0000256" key="2">
    <source>
        <dbReference type="ARBA" id="ARBA00022490"/>
    </source>
</evidence>
<organism evidence="11 12">
    <name type="scientific">Oceanobacillus luteolus</name>
    <dbReference type="NCBI Taxonomy" id="1274358"/>
    <lineage>
        <taxon>Bacteria</taxon>
        <taxon>Bacillati</taxon>
        <taxon>Bacillota</taxon>
        <taxon>Bacilli</taxon>
        <taxon>Bacillales</taxon>
        <taxon>Bacillaceae</taxon>
        <taxon>Oceanobacillus</taxon>
    </lineage>
</organism>
<dbReference type="SMART" id="SM00448">
    <property type="entry name" value="REC"/>
    <property type="match status" value="1"/>
</dbReference>
<evidence type="ECO:0000256" key="6">
    <source>
        <dbReference type="ARBA" id="ARBA00023125"/>
    </source>
</evidence>
<evidence type="ECO:0000313" key="11">
    <source>
        <dbReference type="EMBL" id="MFD1609941.1"/>
    </source>
</evidence>
<dbReference type="PIRSF" id="PIRSF006171">
    <property type="entry name" value="RR_citrat_malat"/>
    <property type="match status" value="1"/>
</dbReference>
<keyword evidence="5" id="KW-0805">Transcription regulation</keyword>
<sequence>MIKILIIEDDYRIAEIHKRFLEELDYVTVVGKALTGKEAIEIAGKNKVDLVLLDLYLPDLMGEEIIDELRKTEQEMDFVVVTAASEKEIVGKLLRSGIFDYIIKPVIKERLLETVARYREFKKSLLEKKSIEQNFLDDFFGVSVDEKNEHRVKPTPKGIDPLTLEKVREILFNSEQGITADKLGEKIGASRTTARRYLEFLISEEEVVADLRYGTIGRPERIYFISQ</sequence>
<evidence type="ECO:0000256" key="4">
    <source>
        <dbReference type="ARBA" id="ARBA00023012"/>
    </source>
</evidence>
<comment type="subcellular location">
    <subcellularLocation>
        <location evidence="1">Cytoplasm</location>
    </subcellularLocation>
</comment>
<dbReference type="InterPro" id="IPR051271">
    <property type="entry name" value="2C-system_Tx_regulators"/>
</dbReference>
<reference evidence="12" key="1">
    <citation type="journal article" date="2019" name="Int. J. Syst. Evol. Microbiol.">
        <title>The Global Catalogue of Microorganisms (GCM) 10K type strain sequencing project: providing services to taxonomists for standard genome sequencing and annotation.</title>
        <authorList>
            <consortium name="The Broad Institute Genomics Platform"/>
            <consortium name="The Broad Institute Genome Sequencing Center for Infectious Disease"/>
            <person name="Wu L."/>
            <person name="Ma J."/>
        </authorList>
    </citation>
    <scope>NUCLEOTIDE SEQUENCE [LARGE SCALE GENOMIC DNA]</scope>
    <source>
        <strain evidence="12">CGMCC 1.12376</strain>
    </source>
</reference>
<name>A0ABW4HWJ0_9BACI</name>
<dbReference type="InterPro" id="IPR024187">
    <property type="entry name" value="Sig_transdc_resp-reg_cit/mal"/>
</dbReference>
<dbReference type="InterPro" id="IPR011006">
    <property type="entry name" value="CheY-like_superfamily"/>
</dbReference>
<dbReference type="EMBL" id="JBHUDE010000165">
    <property type="protein sequence ID" value="MFD1609941.1"/>
    <property type="molecule type" value="Genomic_DNA"/>
</dbReference>
<dbReference type="Pfam" id="PF00072">
    <property type="entry name" value="Response_reg"/>
    <property type="match status" value="1"/>
</dbReference>
<dbReference type="PANTHER" id="PTHR45526:SF6">
    <property type="entry name" value="TRANSCRIPTIONAL REGULATORY PROTEIN CITT"/>
    <property type="match status" value="1"/>
</dbReference>
<dbReference type="PANTHER" id="PTHR45526">
    <property type="entry name" value="TRANSCRIPTIONAL REGULATORY PROTEIN DPIA"/>
    <property type="match status" value="1"/>
</dbReference>
<feature type="domain" description="Response regulatory" evidence="10">
    <location>
        <begin position="3"/>
        <end position="119"/>
    </location>
</feature>
<evidence type="ECO:0000256" key="7">
    <source>
        <dbReference type="ARBA" id="ARBA00023159"/>
    </source>
</evidence>
<dbReference type="InterPro" id="IPR048714">
    <property type="entry name" value="DpiA-like_HTH"/>
</dbReference>
<evidence type="ECO:0000256" key="3">
    <source>
        <dbReference type="ARBA" id="ARBA00022553"/>
    </source>
</evidence>
<evidence type="ECO:0000256" key="5">
    <source>
        <dbReference type="ARBA" id="ARBA00023015"/>
    </source>
</evidence>
<keyword evidence="6" id="KW-0238">DNA-binding</keyword>
<dbReference type="Proteomes" id="UP001597221">
    <property type="component" value="Unassembled WGS sequence"/>
</dbReference>
<dbReference type="Gene3D" id="3.40.50.2300">
    <property type="match status" value="1"/>
</dbReference>
<proteinExistence type="predicted"/>
<keyword evidence="7" id="KW-0010">Activator</keyword>
<dbReference type="Pfam" id="PF20714">
    <property type="entry name" value="HTH_64"/>
    <property type="match status" value="1"/>
</dbReference>
<keyword evidence="4" id="KW-0902">Two-component regulatory system</keyword>
<keyword evidence="12" id="KW-1185">Reference proteome</keyword>